<proteinExistence type="predicted"/>
<dbReference type="EMBL" id="MU394408">
    <property type="protein sequence ID" value="KAI6081085.1"/>
    <property type="molecule type" value="Genomic_DNA"/>
</dbReference>
<keyword evidence="2" id="KW-1185">Reference proteome</keyword>
<organism evidence="1 2">
    <name type="scientific">Hypoxylon rubiginosum</name>
    <dbReference type="NCBI Taxonomy" id="110542"/>
    <lineage>
        <taxon>Eukaryota</taxon>
        <taxon>Fungi</taxon>
        <taxon>Dikarya</taxon>
        <taxon>Ascomycota</taxon>
        <taxon>Pezizomycotina</taxon>
        <taxon>Sordariomycetes</taxon>
        <taxon>Xylariomycetidae</taxon>
        <taxon>Xylariales</taxon>
        <taxon>Hypoxylaceae</taxon>
        <taxon>Hypoxylon</taxon>
    </lineage>
</organism>
<protein>
    <submittedName>
        <fullName evidence="1">Uncharacterized protein</fullName>
    </submittedName>
</protein>
<name>A0ACC0CL54_9PEZI</name>
<sequence length="99" mass="10789">MAPPLCPVPCFLPSTSLCVQLTAYIGCMDLISRTLSQRNRQCMQYKSEVARAAVMSVMYHFPNPDSEEAIVPGPRTGVCGCNVTLSCHTRVIPSPREGT</sequence>
<evidence type="ECO:0000313" key="2">
    <source>
        <dbReference type="Proteomes" id="UP001497680"/>
    </source>
</evidence>
<dbReference type="Proteomes" id="UP001497680">
    <property type="component" value="Unassembled WGS sequence"/>
</dbReference>
<gene>
    <name evidence="1" type="ORF">F4821DRAFT_35167</name>
</gene>
<accession>A0ACC0CL54</accession>
<comment type="caution">
    <text evidence="1">The sequence shown here is derived from an EMBL/GenBank/DDBJ whole genome shotgun (WGS) entry which is preliminary data.</text>
</comment>
<reference evidence="1 2" key="1">
    <citation type="journal article" date="2022" name="New Phytol.">
        <title>Ecological generalism drives hyperdiversity of secondary metabolite gene clusters in xylarialean endophytes.</title>
        <authorList>
            <person name="Franco M.E.E."/>
            <person name="Wisecaver J.H."/>
            <person name="Arnold A.E."/>
            <person name="Ju Y.M."/>
            <person name="Slot J.C."/>
            <person name="Ahrendt S."/>
            <person name="Moore L.P."/>
            <person name="Eastman K.E."/>
            <person name="Scott K."/>
            <person name="Konkel Z."/>
            <person name="Mondo S.J."/>
            <person name="Kuo A."/>
            <person name="Hayes R.D."/>
            <person name="Haridas S."/>
            <person name="Andreopoulos B."/>
            <person name="Riley R."/>
            <person name="LaButti K."/>
            <person name="Pangilinan J."/>
            <person name="Lipzen A."/>
            <person name="Amirebrahimi M."/>
            <person name="Yan J."/>
            <person name="Adam C."/>
            <person name="Keymanesh K."/>
            <person name="Ng V."/>
            <person name="Louie K."/>
            <person name="Northen T."/>
            <person name="Drula E."/>
            <person name="Henrissat B."/>
            <person name="Hsieh H.M."/>
            <person name="Youens-Clark K."/>
            <person name="Lutzoni F."/>
            <person name="Miadlikowska J."/>
            <person name="Eastwood D.C."/>
            <person name="Hamelin R.C."/>
            <person name="Grigoriev I.V."/>
            <person name="U'Ren J.M."/>
        </authorList>
    </citation>
    <scope>NUCLEOTIDE SEQUENCE [LARGE SCALE GENOMIC DNA]</scope>
    <source>
        <strain evidence="1 2">ER1909</strain>
    </source>
</reference>
<evidence type="ECO:0000313" key="1">
    <source>
        <dbReference type="EMBL" id="KAI6081085.1"/>
    </source>
</evidence>